<dbReference type="PANTHER" id="PTHR43004:SF19">
    <property type="entry name" value="BINDING MONOOXYGENASE, PUTATIVE (JCVI)-RELATED"/>
    <property type="match status" value="1"/>
</dbReference>
<dbReference type="Gene3D" id="3.30.70.2450">
    <property type="match status" value="1"/>
</dbReference>
<dbReference type="GO" id="GO:0016709">
    <property type="term" value="F:oxidoreductase activity, acting on paired donors, with incorporation or reduction of molecular oxygen, NAD(P)H as one donor, and incorporation of one atom of oxygen"/>
    <property type="evidence" value="ECO:0007669"/>
    <property type="project" value="UniProtKB-ARBA"/>
</dbReference>
<dbReference type="RefSeq" id="WP_161105393.1">
    <property type="nucleotide sequence ID" value="NZ_JBHLYI010000016.1"/>
</dbReference>
<dbReference type="InterPro" id="IPR036188">
    <property type="entry name" value="FAD/NAD-bd_sf"/>
</dbReference>
<dbReference type="InterPro" id="IPR002938">
    <property type="entry name" value="FAD-bd"/>
</dbReference>
<evidence type="ECO:0000256" key="3">
    <source>
        <dbReference type="ARBA" id="ARBA00022827"/>
    </source>
</evidence>
<protein>
    <recommendedName>
        <fullName evidence="4">FAD-binding domain-containing protein</fullName>
    </recommendedName>
</protein>
<evidence type="ECO:0000313" key="6">
    <source>
        <dbReference type="Proteomes" id="UP000431901"/>
    </source>
</evidence>
<keyword evidence="3" id="KW-0274">FAD</keyword>
<organism evidence="5 6">
    <name type="scientific">Actinomadura rayongensis</name>
    <dbReference type="NCBI Taxonomy" id="1429076"/>
    <lineage>
        <taxon>Bacteria</taxon>
        <taxon>Bacillati</taxon>
        <taxon>Actinomycetota</taxon>
        <taxon>Actinomycetes</taxon>
        <taxon>Streptosporangiales</taxon>
        <taxon>Thermomonosporaceae</taxon>
        <taxon>Actinomadura</taxon>
    </lineage>
</organism>
<sequence>MSTAVVIVGAGPVGLALACELGAAGVAATVLERRDGTDLRSPGMAINGAVVELLEQRGLLEALRQYAMDLPAAHFSNLWLDLAPVLAEHPPSMIVPQWRIEQHLESRAKDLGVTIVRGAEVTGLEQDDDAVTVTYNGGQTLTASYVVGCDGPGSTVRRLAGIGFPLRDTKFYGLLGDIEADFGDLLPEQVGASYSPVGGTYAGTPAEPGVWRINTAEWGVEPADPGAPVTLDELNDRVERLTGTRFKKATARWLVRTQNPTANADAYRSGRVFLAGDAAHVFFPFNGQRLSAGFHDASNLGWKLAADLGGWAPDGLLDTYHGERHPVGRWICVNVQAQEALAAPPESAQPLRELFAALIALPDANRYLAELVMGLGVRYPLGGADAHPLVGRRLRVALAPGRGALLDFGGGVPDGVPDGALDGALGGVPDGALDGREDRVDLVAREPLPGADVPAALVRPDGHVVWVAAEGGGDLAEALGRWFGAGR</sequence>
<gene>
    <name evidence="5" type="ORF">GQ466_24605</name>
</gene>
<comment type="cofactor">
    <cofactor evidence="1">
        <name>FAD</name>
        <dbReference type="ChEBI" id="CHEBI:57692"/>
    </cofactor>
</comment>
<dbReference type="OrthoDB" id="8670884at2"/>
<dbReference type="AlphaFoldDB" id="A0A6I4WDS0"/>
<dbReference type="Pfam" id="PF21274">
    <property type="entry name" value="Rng_hyd_C"/>
    <property type="match status" value="1"/>
</dbReference>
<comment type="caution">
    <text evidence="5">The sequence shown here is derived from an EMBL/GenBank/DDBJ whole genome shotgun (WGS) entry which is preliminary data.</text>
</comment>
<dbReference type="GO" id="GO:0071949">
    <property type="term" value="F:FAD binding"/>
    <property type="evidence" value="ECO:0007669"/>
    <property type="project" value="InterPro"/>
</dbReference>
<evidence type="ECO:0000313" key="5">
    <source>
        <dbReference type="EMBL" id="MXQ67203.1"/>
    </source>
</evidence>
<dbReference type="Pfam" id="PF01494">
    <property type="entry name" value="FAD_binding_3"/>
    <property type="match status" value="1"/>
</dbReference>
<keyword evidence="6" id="KW-1185">Reference proteome</keyword>
<dbReference type="PANTHER" id="PTHR43004">
    <property type="entry name" value="TRK SYSTEM POTASSIUM UPTAKE PROTEIN"/>
    <property type="match status" value="1"/>
</dbReference>
<dbReference type="Gene3D" id="3.50.50.60">
    <property type="entry name" value="FAD/NAD(P)-binding domain"/>
    <property type="match status" value="1"/>
</dbReference>
<accession>A0A6I4WDS0</accession>
<name>A0A6I4WDS0_9ACTN</name>
<proteinExistence type="predicted"/>
<reference evidence="5 6" key="1">
    <citation type="submission" date="2019-12" db="EMBL/GenBank/DDBJ databases">
        <title>Nocardia macrotermitis sp. nov. and Nocardia aurantia sp. nov., isolated from the gut of the fungus growing-termite Macrotermes natalensis.</title>
        <authorList>
            <person name="Christine B."/>
            <person name="Rene B."/>
        </authorList>
    </citation>
    <scope>NUCLEOTIDE SEQUENCE [LARGE SCALE GENOMIC DNA]</scope>
    <source>
        <strain evidence="5 6">DSM 102126</strain>
    </source>
</reference>
<feature type="domain" description="FAD-binding" evidence="4">
    <location>
        <begin position="3"/>
        <end position="329"/>
    </location>
</feature>
<dbReference type="SUPFAM" id="SSF51905">
    <property type="entry name" value="FAD/NAD(P)-binding domain"/>
    <property type="match status" value="1"/>
</dbReference>
<dbReference type="InterPro" id="IPR050641">
    <property type="entry name" value="RIFMO-like"/>
</dbReference>
<dbReference type="EMBL" id="WUTW01000006">
    <property type="protein sequence ID" value="MXQ67203.1"/>
    <property type="molecule type" value="Genomic_DNA"/>
</dbReference>
<dbReference type="Proteomes" id="UP000431901">
    <property type="component" value="Unassembled WGS sequence"/>
</dbReference>
<dbReference type="PRINTS" id="PR00420">
    <property type="entry name" value="RNGMNOXGNASE"/>
</dbReference>
<dbReference type="Gene3D" id="3.40.30.120">
    <property type="match status" value="1"/>
</dbReference>
<keyword evidence="2" id="KW-0285">Flavoprotein</keyword>
<evidence type="ECO:0000256" key="1">
    <source>
        <dbReference type="ARBA" id="ARBA00001974"/>
    </source>
</evidence>
<evidence type="ECO:0000259" key="4">
    <source>
        <dbReference type="Pfam" id="PF01494"/>
    </source>
</evidence>
<evidence type="ECO:0000256" key="2">
    <source>
        <dbReference type="ARBA" id="ARBA00022630"/>
    </source>
</evidence>